<dbReference type="GO" id="GO:0004619">
    <property type="term" value="F:phosphoglycerate mutase activity"/>
    <property type="evidence" value="ECO:0007669"/>
    <property type="project" value="UniProtKB-EC"/>
</dbReference>
<dbReference type="Pfam" id="PF00300">
    <property type="entry name" value="His_Phos_1"/>
    <property type="match status" value="1"/>
</dbReference>
<dbReference type="EMBL" id="KY363215">
    <property type="protein sequence ID" value="APY23762.1"/>
    <property type="molecule type" value="Genomic_DNA"/>
</dbReference>
<dbReference type="InterPro" id="IPR029033">
    <property type="entry name" value="His_PPase_superfam"/>
</dbReference>
<evidence type="ECO:0000313" key="8">
    <source>
        <dbReference type="EMBL" id="APY23762.1"/>
    </source>
</evidence>
<sequence>MKIYLVRHGESQSNYDKKQGNNYFCGQLDVPLTEKGTRDAQFLQSYFDKHHVQQIYLSDLQRTRQTYNAIFDKDIPAQPTALLRERSLGIFEGLHVADVEQQSEYAHYFNDDNFKDFRHSFTQKAPDGESYEDVLARVRQFFEQEVDKSLDSIAIVAHQVVIRCIFVYLGYETKEQVVDKKIENCKPYYVEL</sequence>
<dbReference type="InterPro" id="IPR013078">
    <property type="entry name" value="His_Pase_superF_clade-1"/>
</dbReference>
<feature type="site" description="Transition state stabilizer" evidence="7">
    <location>
        <position position="158"/>
    </location>
</feature>
<keyword evidence="3" id="KW-0324">Glycolysis</keyword>
<dbReference type="AlphaFoldDB" id="A0A1W5QC66"/>
<accession>A0A1W5QC66</accession>
<keyword evidence="4" id="KW-0413">Isomerase</keyword>
<dbReference type="PANTHER" id="PTHR11931">
    <property type="entry name" value="PHOSPHOGLYCERATE MUTASE"/>
    <property type="match status" value="1"/>
</dbReference>
<dbReference type="GO" id="GO:0006096">
    <property type="term" value="P:glycolytic process"/>
    <property type="evidence" value="ECO:0007669"/>
    <property type="project" value="UniProtKB-KW"/>
</dbReference>
<feature type="active site" description="Proton donor/acceptor" evidence="5">
    <location>
        <position position="85"/>
    </location>
</feature>
<dbReference type="CDD" id="cd07067">
    <property type="entry name" value="HP_PGM_like"/>
    <property type="match status" value="1"/>
</dbReference>
<feature type="binding site" evidence="6">
    <location>
        <position position="62"/>
    </location>
    <ligand>
        <name>substrate</name>
    </ligand>
</feature>
<protein>
    <recommendedName>
        <fullName evidence="2">phosphoglycerate mutase (2,3-diphosphoglycerate-dependent)</fullName>
        <ecNumber evidence="2">5.4.2.11</ecNumber>
    </recommendedName>
</protein>
<dbReference type="EC" id="5.4.2.11" evidence="2"/>
<evidence type="ECO:0000256" key="5">
    <source>
        <dbReference type="PIRSR" id="PIRSR613078-1"/>
    </source>
</evidence>
<feature type="binding site" evidence="6">
    <location>
        <begin position="7"/>
        <end position="14"/>
    </location>
    <ligand>
        <name>substrate</name>
    </ligand>
</feature>
<dbReference type="InterPro" id="IPR005952">
    <property type="entry name" value="Phosphogly_mut1"/>
</dbReference>
<dbReference type="SUPFAM" id="SSF53254">
    <property type="entry name" value="Phosphoglycerate mutase-like"/>
    <property type="match status" value="1"/>
</dbReference>
<evidence type="ECO:0000256" key="2">
    <source>
        <dbReference type="ARBA" id="ARBA00012028"/>
    </source>
</evidence>
<dbReference type="PROSITE" id="PS00175">
    <property type="entry name" value="PG_MUTASE"/>
    <property type="match status" value="1"/>
</dbReference>
<dbReference type="InterPro" id="IPR001345">
    <property type="entry name" value="PG/BPGM_mutase_AS"/>
</dbReference>
<organism evidence="8">
    <name type="scientific">Staphylococcus arlettae</name>
    <dbReference type="NCBI Taxonomy" id="29378"/>
    <lineage>
        <taxon>Bacteria</taxon>
        <taxon>Bacillati</taxon>
        <taxon>Bacillota</taxon>
        <taxon>Bacilli</taxon>
        <taxon>Bacillales</taxon>
        <taxon>Staphylococcaceae</taxon>
        <taxon>Staphylococcus</taxon>
    </lineage>
</organism>
<feature type="active site" description="Tele-phosphohistidine intermediate" evidence="5">
    <location>
        <position position="8"/>
    </location>
</feature>
<dbReference type="SMART" id="SM00855">
    <property type="entry name" value="PGAM"/>
    <property type="match status" value="1"/>
</dbReference>
<dbReference type="RefSeq" id="WP_002509595.1">
    <property type="nucleotide sequence ID" value="NZ_AP019698.1"/>
</dbReference>
<dbReference type="GeneID" id="97288858"/>
<dbReference type="Gene3D" id="3.40.50.1240">
    <property type="entry name" value="Phosphoglycerate mutase-like"/>
    <property type="match status" value="1"/>
</dbReference>
<comment type="similarity">
    <text evidence="1">Belongs to the phosphoglycerate mutase family. BPG-dependent PGAM subfamily.</text>
</comment>
<evidence type="ECO:0000256" key="1">
    <source>
        <dbReference type="ARBA" id="ARBA00006717"/>
    </source>
</evidence>
<evidence type="ECO:0000256" key="3">
    <source>
        <dbReference type="ARBA" id="ARBA00023152"/>
    </source>
</evidence>
<evidence type="ECO:0000256" key="4">
    <source>
        <dbReference type="ARBA" id="ARBA00023235"/>
    </source>
</evidence>
<dbReference type="PIRSF" id="PIRSF000709">
    <property type="entry name" value="6PFK_2-Ptase"/>
    <property type="match status" value="1"/>
</dbReference>
<proteinExistence type="inferred from homology"/>
<name>A0A1W5QC66_9STAP</name>
<reference evidence="8" key="1">
    <citation type="journal article" date="2017" name="MSphere">
        <title>Novel beta-lactamase blaARL in Staphylococcus arlettae.</title>
        <authorList>
            <person name="Andreis S.N."/>
            <person name="Perreten V."/>
            <person name="Schwendener S."/>
        </authorList>
    </citation>
    <scope>NUCLEOTIDE SEQUENCE</scope>
    <source>
        <strain evidence="8">SAN1670</strain>
    </source>
</reference>
<evidence type="ECO:0000256" key="6">
    <source>
        <dbReference type="PIRSR" id="PIRSR613078-2"/>
    </source>
</evidence>
<evidence type="ECO:0000256" key="7">
    <source>
        <dbReference type="PIRSR" id="PIRSR613078-3"/>
    </source>
</evidence>